<gene>
    <name evidence="2" type="primary">Acey_s0074.g893</name>
    <name evidence="2" type="ORF">Y032_0074g893</name>
</gene>
<organism evidence="2 3">
    <name type="scientific">Ancylostoma ceylanicum</name>
    <dbReference type="NCBI Taxonomy" id="53326"/>
    <lineage>
        <taxon>Eukaryota</taxon>
        <taxon>Metazoa</taxon>
        <taxon>Ecdysozoa</taxon>
        <taxon>Nematoda</taxon>
        <taxon>Chromadorea</taxon>
        <taxon>Rhabditida</taxon>
        <taxon>Rhabditina</taxon>
        <taxon>Rhabditomorpha</taxon>
        <taxon>Strongyloidea</taxon>
        <taxon>Ancylostomatidae</taxon>
        <taxon>Ancylostomatinae</taxon>
        <taxon>Ancylostoma</taxon>
    </lineage>
</organism>
<dbReference type="SUPFAM" id="SSF56219">
    <property type="entry name" value="DNase I-like"/>
    <property type="match status" value="1"/>
</dbReference>
<evidence type="ECO:0000313" key="3">
    <source>
        <dbReference type="Proteomes" id="UP000024635"/>
    </source>
</evidence>
<dbReference type="Proteomes" id="UP000024635">
    <property type="component" value="Unassembled WGS sequence"/>
</dbReference>
<evidence type="ECO:0000313" key="2">
    <source>
        <dbReference type="EMBL" id="EYC06789.1"/>
    </source>
</evidence>
<evidence type="ECO:0000256" key="1">
    <source>
        <dbReference type="SAM" id="MobiDB-lite"/>
    </source>
</evidence>
<dbReference type="EMBL" id="JARK01001410">
    <property type="protein sequence ID" value="EYC06789.1"/>
    <property type="molecule type" value="Genomic_DNA"/>
</dbReference>
<feature type="region of interest" description="Disordered" evidence="1">
    <location>
        <begin position="1"/>
        <end position="28"/>
    </location>
</feature>
<accession>A0A016TUS4</accession>
<dbReference type="AlphaFoldDB" id="A0A016TUS4"/>
<sequence length="104" mass="11890">MLGRSDLQEARPPPVIKKRRLPRDKRPRLKTLVRVGSLNTGTLTGKTREITDFMARRRIHVLCMQETRWKGSKAREIGDGIKLFYHGIEAKTNGVAIAVSEPRR</sequence>
<comment type="caution">
    <text evidence="2">The sequence shown here is derived from an EMBL/GenBank/DDBJ whole genome shotgun (WGS) entry which is preliminary data.</text>
</comment>
<dbReference type="OrthoDB" id="5867650at2759"/>
<dbReference type="InterPro" id="IPR036691">
    <property type="entry name" value="Endo/exonu/phosph_ase_sf"/>
</dbReference>
<keyword evidence="3" id="KW-1185">Reference proteome</keyword>
<feature type="compositionally biased region" description="Basic residues" evidence="1">
    <location>
        <begin position="16"/>
        <end position="28"/>
    </location>
</feature>
<evidence type="ECO:0008006" key="4">
    <source>
        <dbReference type="Google" id="ProtNLM"/>
    </source>
</evidence>
<name>A0A016TUS4_9BILA</name>
<proteinExistence type="predicted"/>
<protein>
    <recommendedName>
        <fullName evidence="4">Endonuclease/exonuclease/phosphatase domain-containing protein</fullName>
    </recommendedName>
</protein>
<reference evidence="3" key="1">
    <citation type="journal article" date="2015" name="Nat. Genet.">
        <title>The genome and transcriptome of the zoonotic hookworm Ancylostoma ceylanicum identify infection-specific gene families.</title>
        <authorList>
            <person name="Schwarz E.M."/>
            <person name="Hu Y."/>
            <person name="Antoshechkin I."/>
            <person name="Miller M.M."/>
            <person name="Sternberg P.W."/>
            <person name="Aroian R.V."/>
        </authorList>
    </citation>
    <scope>NUCLEOTIDE SEQUENCE</scope>
    <source>
        <strain evidence="3">HY135</strain>
    </source>
</reference>
<dbReference type="Gene3D" id="3.60.10.10">
    <property type="entry name" value="Endonuclease/exonuclease/phosphatase"/>
    <property type="match status" value="1"/>
</dbReference>